<dbReference type="PANTHER" id="PTHR43420:SF12">
    <property type="entry name" value="N-ACETYLTRANSFERASE DOMAIN-CONTAINING PROTEIN"/>
    <property type="match status" value="1"/>
</dbReference>
<dbReference type="GO" id="GO:0016747">
    <property type="term" value="F:acyltransferase activity, transferring groups other than amino-acyl groups"/>
    <property type="evidence" value="ECO:0007669"/>
    <property type="project" value="InterPro"/>
</dbReference>
<gene>
    <name evidence="4" type="ORF">C8N25_10843</name>
</gene>
<keyword evidence="1 4" id="KW-0808">Transferase</keyword>
<dbReference type="InterPro" id="IPR016181">
    <property type="entry name" value="Acyl_CoA_acyltransferase"/>
</dbReference>
<evidence type="ECO:0000259" key="3">
    <source>
        <dbReference type="PROSITE" id="PS51186"/>
    </source>
</evidence>
<evidence type="ECO:0000313" key="5">
    <source>
        <dbReference type="Proteomes" id="UP000256405"/>
    </source>
</evidence>
<evidence type="ECO:0000256" key="2">
    <source>
        <dbReference type="ARBA" id="ARBA00023315"/>
    </source>
</evidence>
<dbReference type="EMBL" id="QUNF01000008">
    <property type="protein sequence ID" value="REG88610.1"/>
    <property type="molecule type" value="Genomic_DNA"/>
</dbReference>
<dbReference type="Gene3D" id="3.40.630.30">
    <property type="match status" value="1"/>
</dbReference>
<keyword evidence="2" id="KW-0012">Acyltransferase</keyword>
<organism evidence="4 5">
    <name type="scientific">Algoriphagus antarcticus</name>
    <dbReference type="NCBI Taxonomy" id="238540"/>
    <lineage>
        <taxon>Bacteria</taxon>
        <taxon>Pseudomonadati</taxon>
        <taxon>Bacteroidota</taxon>
        <taxon>Cytophagia</taxon>
        <taxon>Cytophagales</taxon>
        <taxon>Cyclobacteriaceae</taxon>
        <taxon>Algoriphagus</taxon>
    </lineage>
</organism>
<reference evidence="4 5" key="1">
    <citation type="submission" date="2018-08" db="EMBL/GenBank/DDBJ databases">
        <title>Genomic Encyclopedia of Archaeal and Bacterial Type Strains, Phase II (KMG-II): from individual species to whole genera.</title>
        <authorList>
            <person name="Goeker M."/>
        </authorList>
    </citation>
    <scope>NUCLEOTIDE SEQUENCE [LARGE SCALE GENOMIC DNA]</scope>
    <source>
        <strain evidence="4 5">DSM 15986</strain>
    </source>
</reference>
<protein>
    <submittedName>
        <fullName evidence="4">Acetyltransferase (GNAT) family protein</fullName>
    </submittedName>
</protein>
<dbReference type="InterPro" id="IPR000182">
    <property type="entry name" value="GNAT_dom"/>
</dbReference>
<accession>A0A3E0DXK7</accession>
<evidence type="ECO:0000256" key="1">
    <source>
        <dbReference type="ARBA" id="ARBA00022679"/>
    </source>
</evidence>
<sequence>MIKLTEAISIQKLTAKDQPELIELMREIYTPSYKHIWSDSGEWYLEQMYNPETFQKDLDDPKSHYYFVLYDSWKIGILKYSYPESPELVDFPNSLKLHRIYIGKEYQGKGIAAKLMKMIESKARERSLTYIWLEVMDTQLQAQRFYRKMGFEWLFTYHLDYKKLLPKYRGIQILRKSLK</sequence>
<dbReference type="SUPFAM" id="SSF55729">
    <property type="entry name" value="Acyl-CoA N-acyltransferases (Nat)"/>
    <property type="match status" value="1"/>
</dbReference>
<dbReference type="RefSeq" id="WP_086543762.1">
    <property type="nucleotide sequence ID" value="NZ_MSSW01000089.1"/>
</dbReference>
<keyword evidence="5" id="KW-1185">Reference proteome</keyword>
<dbReference type="InterPro" id="IPR050680">
    <property type="entry name" value="YpeA/RimI_acetyltransf"/>
</dbReference>
<comment type="caution">
    <text evidence="4">The sequence shown here is derived from an EMBL/GenBank/DDBJ whole genome shotgun (WGS) entry which is preliminary data.</text>
</comment>
<name>A0A3E0DXK7_9BACT</name>
<dbReference type="OrthoDB" id="9800604at2"/>
<dbReference type="PANTHER" id="PTHR43420">
    <property type="entry name" value="ACETYLTRANSFERASE"/>
    <property type="match status" value="1"/>
</dbReference>
<dbReference type="Proteomes" id="UP000256405">
    <property type="component" value="Unassembled WGS sequence"/>
</dbReference>
<evidence type="ECO:0000313" key="4">
    <source>
        <dbReference type="EMBL" id="REG88610.1"/>
    </source>
</evidence>
<dbReference type="AlphaFoldDB" id="A0A3E0DXK7"/>
<proteinExistence type="predicted"/>
<dbReference type="PROSITE" id="PS51186">
    <property type="entry name" value="GNAT"/>
    <property type="match status" value="1"/>
</dbReference>
<dbReference type="CDD" id="cd04301">
    <property type="entry name" value="NAT_SF"/>
    <property type="match status" value="1"/>
</dbReference>
<dbReference type="Pfam" id="PF00583">
    <property type="entry name" value="Acetyltransf_1"/>
    <property type="match status" value="1"/>
</dbReference>
<feature type="domain" description="N-acetyltransferase" evidence="3">
    <location>
        <begin position="8"/>
        <end position="166"/>
    </location>
</feature>